<dbReference type="OrthoDB" id="10439711at2759"/>
<evidence type="ECO:0000313" key="3">
    <source>
        <dbReference type="Proteomes" id="UP001152320"/>
    </source>
</evidence>
<dbReference type="Proteomes" id="UP001152320">
    <property type="component" value="Chromosome 9"/>
</dbReference>
<feature type="compositionally biased region" description="Acidic residues" evidence="1">
    <location>
        <begin position="79"/>
        <end position="88"/>
    </location>
</feature>
<feature type="region of interest" description="Disordered" evidence="1">
    <location>
        <begin position="181"/>
        <end position="200"/>
    </location>
</feature>
<comment type="caution">
    <text evidence="2">The sequence shown here is derived from an EMBL/GenBank/DDBJ whole genome shotgun (WGS) entry which is preliminary data.</text>
</comment>
<protein>
    <submittedName>
        <fullName evidence="2">Uncharacterized protein</fullName>
    </submittedName>
</protein>
<feature type="region of interest" description="Disordered" evidence="1">
    <location>
        <begin position="69"/>
        <end position="88"/>
    </location>
</feature>
<evidence type="ECO:0000256" key="1">
    <source>
        <dbReference type="SAM" id="MobiDB-lite"/>
    </source>
</evidence>
<dbReference type="AlphaFoldDB" id="A0A9Q1C081"/>
<reference evidence="2" key="1">
    <citation type="submission" date="2021-10" db="EMBL/GenBank/DDBJ databases">
        <title>Tropical sea cucumber genome reveals ecological adaptation and Cuvierian tubules defense mechanism.</title>
        <authorList>
            <person name="Chen T."/>
        </authorList>
    </citation>
    <scope>NUCLEOTIDE SEQUENCE</scope>
    <source>
        <strain evidence="2">Nanhai2018</strain>
        <tissue evidence="2">Muscle</tissue>
    </source>
</reference>
<name>A0A9Q1C081_HOLLE</name>
<sequence length="200" mass="22023">MSNASRGIHVGHDLSSLIDSYASYQRESTNRPAEAIYEVKMTSLDEKKMFNPESIASDYTEADDIMIGPRVVPGKENSDTEEGDRQEEYEYPYVDCKPPERGTQGCGLSDCPISNENSVAMTPIETEDYHTTAIIHPKRDGSTSSSEDYCQADNIPTVTEIPIDGTYTALIRHSEPEYSTTVTFSSPHGSPRDLSNIVGA</sequence>
<organism evidence="2 3">
    <name type="scientific">Holothuria leucospilota</name>
    <name type="common">Black long sea cucumber</name>
    <name type="synonym">Mertensiothuria leucospilota</name>
    <dbReference type="NCBI Taxonomy" id="206669"/>
    <lineage>
        <taxon>Eukaryota</taxon>
        <taxon>Metazoa</taxon>
        <taxon>Echinodermata</taxon>
        <taxon>Eleutherozoa</taxon>
        <taxon>Echinozoa</taxon>
        <taxon>Holothuroidea</taxon>
        <taxon>Aspidochirotacea</taxon>
        <taxon>Aspidochirotida</taxon>
        <taxon>Holothuriidae</taxon>
        <taxon>Holothuria</taxon>
    </lineage>
</organism>
<proteinExistence type="predicted"/>
<evidence type="ECO:0000313" key="2">
    <source>
        <dbReference type="EMBL" id="KAJ8035784.1"/>
    </source>
</evidence>
<dbReference type="EMBL" id="JAIZAY010000009">
    <property type="protein sequence ID" value="KAJ8035784.1"/>
    <property type="molecule type" value="Genomic_DNA"/>
</dbReference>
<keyword evidence="3" id="KW-1185">Reference proteome</keyword>
<accession>A0A9Q1C081</accession>
<gene>
    <name evidence="2" type="ORF">HOLleu_19563</name>
</gene>